<dbReference type="Pfam" id="PF13581">
    <property type="entry name" value="HATPase_c_2"/>
    <property type="match status" value="1"/>
</dbReference>
<dbReference type="InterPro" id="IPR003594">
    <property type="entry name" value="HATPase_dom"/>
</dbReference>
<dbReference type="PANTHER" id="PTHR35526">
    <property type="entry name" value="ANTI-SIGMA-F FACTOR RSBW-RELATED"/>
    <property type="match status" value="1"/>
</dbReference>
<dbReference type="InterPro" id="IPR050267">
    <property type="entry name" value="Anti-sigma-factor_SerPK"/>
</dbReference>
<reference evidence="3 4" key="1">
    <citation type="submission" date="2024-06" db="EMBL/GenBank/DDBJ databases">
        <title>The Natural Products Discovery Center: Release of the First 8490 Sequenced Strains for Exploring Actinobacteria Biosynthetic Diversity.</title>
        <authorList>
            <person name="Kalkreuter E."/>
            <person name="Kautsar S.A."/>
            <person name="Yang D."/>
            <person name="Bader C.D."/>
            <person name="Teijaro C.N."/>
            <person name="Fluegel L."/>
            <person name="Davis C.M."/>
            <person name="Simpson J.R."/>
            <person name="Lauterbach L."/>
            <person name="Steele A.D."/>
            <person name="Gui C."/>
            <person name="Meng S."/>
            <person name="Li G."/>
            <person name="Viehrig K."/>
            <person name="Ye F."/>
            <person name="Su P."/>
            <person name="Kiefer A.F."/>
            <person name="Nichols A."/>
            <person name="Cepeda A.J."/>
            <person name="Yan W."/>
            <person name="Fan B."/>
            <person name="Jiang Y."/>
            <person name="Adhikari A."/>
            <person name="Zheng C.-J."/>
            <person name="Schuster L."/>
            <person name="Cowan T.M."/>
            <person name="Smanski M.J."/>
            <person name="Chevrette M.G."/>
            <person name="De Carvalho L.P.S."/>
            <person name="Shen B."/>
        </authorList>
    </citation>
    <scope>NUCLEOTIDE SEQUENCE [LARGE SCALE GENOMIC DNA]</scope>
    <source>
        <strain evidence="3 4">NPDC006434</strain>
    </source>
</reference>
<keyword evidence="3" id="KW-0067">ATP-binding</keyword>
<name>A0ABV2V5G2_9ACTN</name>
<evidence type="ECO:0000256" key="1">
    <source>
        <dbReference type="ARBA" id="ARBA00022527"/>
    </source>
</evidence>
<dbReference type="Gene3D" id="3.30.565.10">
    <property type="entry name" value="Histidine kinase-like ATPase, C-terminal domain"/>
    <property type="match status" value="1"/>
</dbReference>
<keyword evidence="1" id="KW-0808">Transferase</keyword>
<keyword evidence="1" id="KW-0723">Serine/threonine-protein kinase</keyword>
<evidence type="ECO:0000259" key="2">
    <source>
        <dbReference type="Pfam" id="PF13581"/>
    </source>
</evidence>
<feature type="domain" description="Histidine kinase/HSP90-like ATPase" evidence="2">
    <location>
        <begin position="36"/>
        <end position="144"/>
    </location>
</feature>
<gene>
    <name evidence="3" type="ORF">ABZZ21_31860</name>
</gene>
<protein>
    <submittedName>
        <fullName evidence="3">ATP-binding protein</fullName>
    </submittedName>
</protein>
<dbReference type="RefSeq" id="WP_355401371.1">
    <property type="nucleotide sequence ID" value="NZ_JBEGHN010000034.1"/>
</dbReference>
<dbReference type="CDD" id="cd16936">
    <property type="entry name" value="HATPase_RsbW-like"/>
    <property type="match status" value="1"/>
</dbReference>
<organism evidence="3 4">
    <name type="scientific">Streptomyces ossamyceticus</name>
    <dbReference type="NCBI Taxonomy" id="249581"/>
    <lineage>
        <taxon>Bacteria</taxon>
        <taxon>Bacillati</taxon>
        <taxon>Actinomycetota</taxon>
        <taxon>Actinomycetes</taxon>
        <taxon>Kitasatosporales</taxon>
        <taxon>Streptomycetaceae</taxon>
        <taxon>Streptomyces</taxon>
    </lineage>
</organism>
<dbReference type="SUPFAM" id="SSF55874">
    <property type="entry name" value="ATPase domain of HSP90 chaperone/DNA topoisomerase II/histidine kinase"/>
    <property type="match status" value="1"/>
</dbReference>
<evidence type="ECO:0000313" key="3">
    <source>
        <dbReference type="EMBL" id="MET9849063.1"/>
    </source>
</evidence>
<accession>A0ABV2V5G2</accession>
<dbReference type="EMBL" id="JBEXPZ010000048">
    <property type="protein sequence ID" value="MET9849063.1"/>
    <property type="molecule type" value="Genomic_DNA"/>
</dbReference>
<evidence type="ECO:0000313" key="4">
    <source>
        <dbReference type="Proteomes" id="UP001550210"/>
    </source>
</evidence>
<keyword evidence="4" id="KW-1185">Reference proteome</keyword>
<sequence>MVIPLGKQAADEQGTDEHLTLRSGATWATGAAHAADARRLLRTLLAHAPHTGRTPVPTPLARDAELVVSELVTNALRHAPGPCGLVLRLGEDALAITVWDTSPAHPTVRNDDRYRVGGHGLRLVHTVSDHVAVTPHGRGKQITAHLRLPRRAGADAGRPAASAPLFGAA</sequence>
<proteinExistence type="predicted"/>
<dbReference type="InterPro" id="IPR036890">
    <property type="entry name" value="HATPase_C_sf"/>
</dbReference>
<keyword evidence="1" id="KW-0418">Kinase</keyword>
<keyword evidence="3" id="KW-0547">Nucleotide-binding</keyword>
<dbReference type="PANTHER" id="PTHR35526:SF3">
    <property type="entry name" value="ANTI-SIGMA-F FACTOR RSBW"/>
    <property type="match status" value="1"/>
</dbReference>
<comment type="caution">
    <text evidence="3">The sequence shown here is derived from an EMBL/GenBank/DDBJ whole genome shotgun (WGS) entry which is preliminary data.</text>
</comment>
<dbReference type="Proteomes" id="UP001550210">
    <property type="component" value="Unassembled WGS sequence"/>
</dbReference>
<dbReference type="GO" id="GO:0005524">
    <property type="term" value="F:ATP binding"/>
    <property type="evidence" value="ECO:0007669"/>
    <property type="project" value="UniProtKB-KW"/>
</dbReference>